<feature type="compositionally biased region" description="Polar residues" evidence="1">
    <location>
        <begin position="329"/>
        <end position="354"/>
    </location>
</feature>
<dbReference type="Proteomes" id="UP000245207">
    <property type="component" value="Unassembled WGS sequence"/>
</dbReference>
<keyword evidence="2" id="KW-0067">ATP-binding</keyword>
<dbReference type="GO" id="GO:0004386">
    <property type="term" value="F:helicase activity"/>
    <property type="evidence" value="ECO:0007669"/>
    <property type="project" value="UniProtKB-KW"/>
</dbReference>
<dbReference type="EMBL" id="PKPP01000064">
    <property type="protein sequence ID" value="PWA98483.1"/>
    <property type="molecule type" value="Genomic_DNA"/>
</dbReference>
<keyword evidence="3" id="KW-1185">Reference proteome</keyword>
<sequence>MNHNLKHNARKTNNECPQNSKRTDAHRSLPSSVPVSSAAPSVSALSSGPLMLDFASQAVRRVPCTYPLDCIPINENAPPLNNVFTPQRLKRARLTPDNDASTRRRRKIHENAATDAGTYVTTHPIRQSLSTPIVQTPLRKGVYSHTHQPDTHRHQDTLAHNAPAPTPLSPTVEPGESSCINNKGSLKRQRKGKQPQEAPLNKMRANVKTVAANNKHQSHHHRNIGHPMHQSISPPGLQGPLTKTICKRQQQTDAHVPQGTLAHNTFVPTAPSVAVEAGESRCINNAASFKRQRKNKQTPNDMQPRCVRQRVVSGGSQTNVSNDVCNQKLGTGNHAPQETTSTQMRGNRRSVPTSNRRRYNHQPNIGSDKPTLDPEIVQGLIQFLDAYNELVQIFRTARDKCAEADVPEFKVRLYNGDGVRGYELPTSQALGAIVFDSGPTTETDYDVIIEYRDGPAKRINKLHQSYMSLQFPLIFIYGQPGFHTKLRVRSADPNEKKRRVTMNAFYTNDRRIYKGATKIQGCSKEAIKMNMKSLAHSQ</sequence>
<feature type="compositionally biased region" description="Low complexity" evidence="1">
    <location>
        <begin position="28"/>
        <end position="42"/>
    </location>
</feature>
<dbReference type="AlphaFoldDB" id="A0A2U1QKG5"/>
<evidence type="ECO:0000256" key="1">
    <source>
        <dbReference type="SAM" id="MobiDB-lite"/>
    </source>
</evidence>
<feature type="compositionally biased region" description="Basic residues" evidence="1">
    <location>
        <begin position="1"/>
        <end position="10"/>
    </location>
</feature>
<gene>
    <name evidence="2" type="ORF">CTI12_AA017550</name>
</gene>
<accession>A0A2U1QKG5</accession>
<dbReference type="PANTHER" id="PTHR45786:SF74">
    <property type="entry name" value="ATP-DEPENDENT DNA HELICASE"/>
    <property type="match status" value="1"/>
</dbReference>
<reference evidence="2 3" key="1">
    <citation type="journal article" date="2018" name="Mol. Plant">
        <title>The genome of Artemisia annua provides insight into the evolution of Asteraceae family and artemisinin biosynthesis.</title>
        <authorList>
            <person name="Shen Q."/>
            <person name="Zhang L."/>
            <person name="Liao Z."/>
            <person name="Wang S."/>
            <person name="Yan T."/>
            <person name="Shi P."/>
            <person name="Liu M."/>
            <person name="Fu X."/>
            <person name="Pan Q."/>
            <person name="Wang Y."/>
            <person name="Lv Z."/>
            <person name="Lu X."/>
            <person name="Zhang F."/>
            <person name="Jiang W."/>
            <person name="Ma Y."/>
            <person name="Chen M."/>
            <person name="Hao X."/>
            <person name="Li L."/>
            <person name="Tang Y."/>
            <person name="Lv G."/>
            <person name="Zhou Y."/>
            <person name="Sun X."/>
            <person name="Brodelius P.E."/>
            <person name="Rose J.K.C."/>
            <person name="Tang K."/>
        </authorList>
    </citation>
    <scope>NUCLEOTIDE SEQUENCE [LARGE SCALE GENOMIC DNA]</scope>
    <source>
        <strain evidence="3">cv. Huhao1</strain>
        <tissue evidence="2">Leaf</tissue>
    </source>
</reference>
<keyword evidence="2" id="KW-0378">Hydrolase</keyword>
<evidence type="ECO:0000313" key="2">
    <source>
        <dbReference type="EMBL" id="PWA98483.1"/>
    </source>
</evidence>
<name>A0A2U1QKG5_ARTAN</name>
<dbReference type="PANTHER" id="PTHR45786">
    <property type="entry name" value="DNA BINDING PROTEIN-LIKE"/>
    <property type="match status" value="1"/>
</dbReference>
<feature type="region of interest" description="Disordered" evidence="1">
    <location>
        <begin position="329"/>
        <end position="371"/>
    </location>
</feature>
<evidence type="ECO:0000313" key="3">
    <source>
        <dbReference type="Proteomes" id="UP000245207"/>
    </source>
</evidence>
<feature type="region of interest" description="Disordered" evidence="1">
    <location>
        <begin position="143"/>
        <end position="202"/>
    </location>
</feature>
<organism evidence="2 3">
    <name type="scientific">Artemisia annua</name>
    <name type="common">Sweet wormwood</name>
    <dbReference type="NCBI Taxonomy" id="35608"/>
    <lineage>
        <taxon>Eukaryota</taxon>
        <taxon>Viridiplantae</taxon>
        <taxon>Streptophyta</taxon>
        <taxon>Embryophyta</taxon>
        <taxon>Tracheophyta</taxon>
        <taxon>Spermatophyta</taxon>
        <taxon>Magnoliopsida</taxon>
        <taxon>eudicotyledons</taxon>
        <taxon>Gunneridae</taxon>
        <taxon>Pentapetalae</taxon>
        <taxon>asterids</taxon>
        <taxon>campanulids</taxon>
        <taxon>Asterales</taxon>
        <taxon>Asteraceae</taxon>
        <taxon>Asteroideae</taxon>
        <taxon>Anthemideae</taxon>
        <taxon>Artemisiinae</taxon>
        <taxon>Artemisia</taxon>
    </lineage>
</organism>
<feature type="compositionally biased region" description="Basic and acidic residues" evidence="1">
    <location>
        <begin position="147"/>
        <end position="157"/>
    </location>
</feature>
<keyword evidence="2" id="KW-0347">Helicase</keyword>
<proteinExistence type="predicted"/>
<keyword evidence="2" id="KW-0547">Nucleotide-binding</keyword>
<comment type="caution">
    <text evidence="2">The sequence shown here is derived from an EMBL/GenBank/DDBJ whole genome shotgun (WGS) entry which is preliminary data.</text>
</comment>
<protein>
    <submittedName>
        <fullName evidence="2">Helitron helicase-like domain-containing protein</fullName>
    </submittedName>
</protein>
<feature type="region of interest" description="Disordered" evidence="1">
    <location>
        <begin position="1"/>
        <end position="42"/>
    </location>
</feature>